<reference evidence="1 2" key="1">
    <citation type="journal article" date="2016" name="Genome Announc.">
        <title>Draft Whole-Genome Sequence of Trichoderma gamsii T6085, a Promising Biocontrol Agent of Fusarium Head Blight on Wheat.</title>
        <authorList>
            <person name="Baroncelli R."/>
            <person name="Zapparata A."/>
            <person name="Piaggeschi G."/>
            <person name="Sarrocco S."/>
            <person name="Vannacci G."/>
        </authorList>
    </citation>
    <scope>NUCLEOTIDE SEQUENCE [LARGE SCALE GENOMIC DNA]</scope>
    <source>
        <strain evidence="1 2">T6085</strain>
    </source>
</reference>
<dbReference type="Proteomes" id="UP000054821">
    <property type="component" value="Unassembled WGS sequence"/>
</dbReference>
<keyword evidence="2" id="KW-1185">Reference proteome</keyword>
<protein>
    <submittedName>
        <fullName evidence="1">Uncharacterized protein</fullName>
    </submittedName>
</protein>
<dbReference type="EMBL" id="JPDN02000015">
    <property type="protein sequence ID" value="PON26112.1"/>
    <property type="molecule type" value="Genomic_DNA"/>
</dbReference>
<gene>
    <name evidence="1" type="ORF">TGAM01_v205056</name>
</gene>
<organism evidence="1 2">
    <name type="scientific">Trichoderma gamsii</name>
    <dbReference type="NCBI Taxonomy" id="398673"/>
    <lineage>
        <taxon>Eukaryota</taxon>
        <taxon>Fungi</taxon>
        <taxon>Dikarya</taxon>
        <taxon>Ascomycota</taxon>
        <taxon>Pezizomycotina</taxon>
        <taxon>Sordariomycetes</taxon>
        <taxon>Hypocreomycetidae</taxon>
        <taxon>Hypocreales</taxon>
        <taxon>Hypocreaceae</taxon>
        <taxon>Trichoderma</taxon>
    </lineage>
</organism>
<sequence>MHTDCSYKAINLCTQTPKYYQEPPCPN</sequence>
<dbReference type="AlphaFoldDB" id="A0A2P4ZP98"/>
<accession>A0A2P4ZP98</accession>
<comment type="caution">
    <text evidence="1">The sequence shown here is derived from an EMBL/GenBank/DDBJ whole genome shotgun (WGS) entry which is preliminary data.</text>
</comment>
<evidence type="ECO:0000313" key="1">
    <source>
        <dbReference type="EMBL" id="PON26112.1"/>
    </source>
</evidence>
<evidence type="ECO:0000313" key="2">
    <source>
        <dbReference type="Proteomes" id="UP000054821"/>
    </source>
</evidence>
<name>A0A2P4ZP98_9HYPO</name>
<proteinExistence type="predicted"/>